<feature type="compositionally biased region" description="Acidic residues" evidence="1">
    <location>
        <begin position="598"/>
        <end position="616"/>
    </location>
</feature>
<dbReference type="EMBL" id="DF849170">
    <property type="protein sequence ID" value="GAT55878.1"/>
    <property type="molecule type" value="Genomic_DNA"/>
</dbReference>
<reference evidence="2" key="1">
    <citation type="submission" date="2014-09" db="EMBL/GenBank/DDBJ databases">
        <title>Genome sequence of the luminous mushroom Mycena chlorophos for searching fungal bioluminescence genes.</title>
        <authorList>
            <person name="Tanaka Y."/>
            <person name="Kasuga D."/>
            <person name="Oba Y."/>
            <person name="Hase S."/>
            <person name="Sato K."/>
            <person name="Oba Y."/>
            <person name="Sakakibara Y."/>
        </authorList>
    </citation>
    <scope>NUCLEOTIDE SEQUENCE</scope>
</reference>
<name>A0ABQ0LXP7_MYCCL</name>
<proteinExistence type="predicted"/>
<evidence type="ECO:0000313" key="2">
    <source>
        <dbReference type="EMBL" id="GAT55878.1"/>
    </source>
</evidence>
<keyword evidence="3" id="KW-1185">Reference proteome</keyword>
<dbReference type="Proteomes" id="UP000815677">
    <property type="component" value="Unassembled WGS sequence"/>
</dbReference>
<feature type="region of interest" description="Disordered" evidence="1">
    <location>
        <begin position="574"/>
        <end position="617"/>
    </location>
</feature>
<organism evidence="2 3">
    <name type="scientific">Mycena chlorophos</name>
    <name type="common">Agaric fungus</name>
    <name type="synonym">Agaricus chlorophos</name>
    <dbReference type="NCBI Taxonomy" id="658473"/>
    <lineage>
        <taxon>Eukaryota</taxon>
        <taxon>Fungi</taxon>
        <taxon>Dikarya</taxon>
        <taxon>Basidiomycota</taxon>
        <taxon>Agaricomycotina</taxon>
        <taxon>Agaricomycetes</taxon>
        <taxon>Agaricomycetidae</taxon>
        <taxon>Agaricales</taxon>
        <taxon>Marasmiineae</taxon>
        <taxon>Mycenaceae</taxon>
        <taxon>Mycena</taxon>
    </lineage>
</organism>
<protein>
    <submittedName>
        <fullName evidence="2">Uncharacterized protein</fullName>
    </submittedName>
</protein>
<evidence type="ECO:0000256" key="1">
    <source>
        <dbReference type="SAM" id="MobiDB-lite"/>
    </source>
</evidence>
<sequence>MTPGLKYALTIASGDAAGERGQQEQFFADLLTVMTSKDRKAAAGKGMQGFQWKASPLLLNVAQTVFMISPAAYRAINHYLPLPNERTLQHRAQLPKFPVEFTRRTITLAKDHMTAMGWAGPVAMSCDDTKLQAALRPFYDEDRESWCILGSTGSPILVANIDEFRRAVESGSVEKATKLRLWCLQVCCPGVPSYVLAAKGISDSLSVPELFAFSWKMLTELIDEGVCVCSYANDGTTTERNVQHMIADHAQSKFTHSVHDPHPGYEDMVITVAVINGQPVALIQDDLHLKKTLRNNPFSGAKSLTFPRHTVHYAQVLRIAQEDGPIYRRDVVKLDRQDDNAAARLFNADTLEWLVARSDLLDDNLALVVYLFVFGELIDAYQNRTIATTERVRMVLRAHFFVGYWEKFLAVAGYSKAKHFLSPECADIIKIFVNGFFQLLFIHRDHLPEKFAMFLYLVGTSLCEHAFGCARKFDPDFTLYTFYQLKPKITLMLHNAILTSDSKDAKARAGGYNFSYLDRHGVDAAAAFILPTDSEIASESCGAYEDVTSLFWLLGVDVLELNTNTSTTPGFASIPHWAGHVQPGPSAPTTDEPANSDAESDCGDLESGNESEDSAEPDLQHLVAQTEGLDVDTKAAREHLMRLRYAAVSLEVAKDQKLCVSRFSDTESS</sequence>
<accession>A0ABQ0LXP7</accession>
<gene>
    <name evidence="2" type="ORF">MCHLO_12601</name>
</gene>
<evidence type="ECO:0000313" key="3">
    <source>
        <dbReference type="Proteomes" id="UP000815677"/>
    </source>
</evidence>